<keyword evidence="3" id="KW-0408">Iron</keyword>
<dbReference type="eggNOG" id="COG1148">
    <property type="taxonomic scope" value="Bacteria"/>
</dbReference>
<keyword evidence="9" id="KW-1185">Reference proteome</keyword>
<evidence type="ECO:0000256" key="1">
    <source>
        <dbReference type="ARBA" id="ARBA00022723"/>
    </source>
</evidence>
<dbReference type="PANTHER" id="PTHR19271:SF16">
    <property type="entry name" value="CYTOCHROME B"/>
    <property type="match status" value="1"/>
</dbReference>
<keyword evidence="1" id="KW-0479">Metal-binding</keyword>
<evidence type="ECO:0000256" key="3">
    <source>
        <dbReference type="ARBA" id="ARBA00023004"/>
    </source>
</evidence>
<dbReference type="SUPFAM" id="SSF81342">
    <property type="entry name" value="Transmembrane di-heme cytochromes"/>
    <property type="match status" value="1"/>
</dbReference>
<dbReference type="GO" id="GO:0016020">
    <property type="term" value="C:membrane"/>
    <property type="evidence" value="ECO:0007669"/>
    <property type="project" value="InterPro"/>
</dbReference>
<sequence length="647" mass="73883">METLQKVSPLYMAFQRLSYAVSTFFTSRLNPLYHLGAIAVFLLVVDALSGIYLFFFYSIDPQTSHASVEAISSSFIGNIMRGIHRYSSDALILTTLAHMIHVIITDRFRMFRWVAWVTGVATLLIFLAIGVSGYILVWDTRAQLTGLLTAKFFSFLPVFGDALMSAFLGSDIKYLGGLFRILLFAHIALTILIVFTLWIHVMRNARPRLIPPRFLYITITLLLILLSIIFPAKSDPPAYINKLPFEMSVDWFYLFGYPLLKYIPMSANWLFFLGFFAFLFLFPWLIKGKRNPPAHIDFEKCTGCEQCYIDCPYEAITMKDFEDKKKAVLNESKCAGCGICVGSCSVQAIDIPTFPIEEVIKGVSQESPSYVAFRCPFSALPPKRKDLLTFTLPCAGALNTYYAEEILRRGVKGIVIISCEYEDCYFREGNKWLEERYERKRRPILRKRVEGGRILVLEAPYVKSIEREVEEFINSSKEGREVKVVPSGRLNYAFASLVISLPIFLFYPLTTHKVSFYPKEKSAVVLSFKYRSSPVVEVYKEEGKGLKHMQTQLAIVKERSPVRVEFYEGGKLVYSKVFNPRGIRKDASVFVYEELLLPPGKHSLRVRLEETKGKREVKEVKLDAHLKAKDSLLITYDEDSGGFVVLR</sequence>
<dbReference type="RefSeq" id="WP_012962806.1">
    <property type="nucleotide sequence ID" value="NC_013799.1"/>
</dbReference>
<gene>
    <name evidence="8" type="ordered locus">HTH_0156</name>
</gene>
<protein>
    <submittedName>
        <fullName evidence="8">Cytochrome b/b6</fullName>
    </submittedName>
</protein>
<dbReference type="Proteomes" id="UP000002574">
    <property type="component" value="Chromosome"/>
</dbReference>
<keyword evidence="5" id="KW-0472">Membrane</keyword>
<dbReference type="GO" id="GO:0016491">
    <property type="term" value="F:oxidoreductase activity"/>
    <property type="evidence" value="ECO:0007669"/>
    <property type="project" value="UniProtKB-KW"/>
</dbReference>
<dbReference type="InterPro" id="IPR027387">
    <property type="entry name" value="Cytb/b6-like_sf"/>
</dbReference>
<keyword evidence="5" id="KW-0812">Transmembrane</keyword>
<dbReference type="InterPro" id="IPR017896">
    <property type="entry name" value="4Fe4S_Fe-S-bd"/>
</dbReference>
<dbReference type="Gene3D" id="1.20.810.10">
    <property type="entry name" value="Cytochrome Bc1 Complex, Chain C"/>
    <property type="match status" value="1"/>
</dbReference>
<dbReference type="InterPro" id="IPR016174">
    <property type="entry name" value="Di-haem_cyt_TM"/>
</dbReference>
<dbReference type="InterPro" id="IPR017900">
    <property type="entry name" value="4Fe4S_Fe_S_CS"/>
</dbReference>
<dbReference type="STRING" id="608538.HTH_0156"/>
<dbReference type="eggNOG" id="COG1290">
    <property type="taxonomic scope" value="Bacteria"/>
</dbReference>
<keyword evidence="5" id="KW-1133">Transmembrane helix</keyword>
<accession>D3DFM1</accession>
<keyword evidence="4" id="KW-0411">Iron-sulfur</keyword>
<feature type="domain" description="Cytochrome b/b6 N-terminal region profile" evidence="6">
    <location>
        <begin position="1"/>
        <end position="213"/>
    </location>
</feature>
<keyword evidence="2" id="KW-0560">Oxidoreductase</keyword>
<dbReference type="Pfam" id="PF00033">
    <property type="entry name" value="Cytochrome_B"/>
    <property type="match status" value="1"/>
</dbReference>
<feature type="domain" description="4Fe-4S ferredoxin-type" evidence="7">
    <location>
        <begin position="325"/>
        <end position="354"/>
    </location>
</feature>
<dbReference type="GO" id="GO:0051536">
    <property type="term" value="F:iron-sulfur cluster binding"/>
    <property type="evidence" value="ECO:0007669"/>
    <property type="project" value="UniProtKB-KW"/>
</dbReference>
<feature type="transmembrane region" description="Helical" evidence="5">
    <location>
        <begin position="148"/>
        <end position="169"/>
    </location>
</feature>
<dbReference type="PROSITE" id="PS00198">
    <property type="entry name" value="4FE4S_FER_1"/>
    <property type="match status" value="1"/>
</dbReference>
<feature type="transmembrane region" description="Helical" evidence="5">
    <location>
        <begin position="32"/>
        <end position="57"/>
    </location>
</feature>
<reference evidence="8 9" key="1">
    <citation type="journal article" date="2010" name="J. Bacteriol.">
        <title>Complete genome sequence of the thermophilic, obligately chemolithoautotrophic hydrogen-oxidizing bacterium Hydrogenobacter thermophilus TK-6.</title>
        <authorList>
            <person name="Arai H."/>
            <person name="Kanbe H."/>
            <person name="Ishii M."/>
            <person name="Igarashi Y."/>
        </authorList>
    </citation>
    <scope>NUCLEOTIDE SEQUENCE [LARGE SCALE GENOMIC DNA]</scope>
    <source>
        <strain evidence="9">DSM 6534 / IAM 12695 / TK-6 [Tokyo]</strain>
    </source>
</reference>
<evidence type="ECO:0000259" key="6">
    <source>
        <dbReference type="PROSITE" id="PS51002"/>
    </source>
</evidence>
<proteinExistence type="predicted"/>
<evidence type="ECO:0000256" key="4">
    <source>
        <dbReference type="ARBA" id="ARBA00023014"/>
    </source>
</evidence>
<dbReference type="Pfam" id="PF02662">
    <property type="entry name" value="FlpD"/>
    <property type="match status" value="1"/>
</dbReference>
<dbReference type="KEGG" id="hth:HTH_0156"/>
<dbReference type="GO" id="GO:0009055">
    <property type="term" value="F:electron transfer activity"/>
    <property type="evidence" value="ECO:0007669"/>
    <property type="project" value="InterPro"/>
</dbReference>
<name>D3DFM1_HYDTT</name>
<feature type="transmembrane region" description="Helical" evidence="5">
    <location>
        <begin position="214"/>
        <end position="232"/>
    </location>
</feature>
<dbReference type="InterPro" id="IPR003813">
    <property type="entry name" value="MvhD/FlpD"/>
</dbReference>
<feature type="transmembrane region" description="Helical" evidence="5">
    <location>
        <begin position="490"/>
        <end position="509"/>
    </location>
</feature>
<dbReference type="AlphaFoldDB" id="D3DFM1"/>
<dbReference type="Pfam" id="PF14697">
    <property type="entry name" value="Fer4_21"/>
    <property type="match status" value="1"/>
</dbReference>
<evidence type="ECO:0000313" key="9">
    <source>
        <dbReference type="Proteomes" id="UP000002574"/>
    </source>
</evidence>
<dbReference type="KEGG" id="hte:Hydth_0157"/>
<dbReference type="PANTHER" id="PTHR19271">
    <property type="entry name" value="CYTOCHROME B"/>
    <property type="match status" value="1"/>
</dbReference>
<dbReference type="PROSITE" id="PS51002">
    <property type="entry name" value="CYTB_NTER"/>
    <property type="match status" value="1"/>
</dbReference>
<dbReference type="PATRIC" id="fig|608538.5.peg.157"/>
<feature type="transmembrane region" description="Helical" evidence="5">
    <location>
        <begin position="110"/>
        <end position="136"/>
    </location>
</feature>
<evidence type="ECO:0000256" key="5">
    <source>
        <dbReference type="SAM" id="Phobius"/>
    </source>
</evidence>
<feature type="transmembrane region" description="Helical" evidence="5">
    <location>
        <begin position="181"/>
        <end position="202"/>
    </location>
</feature>
<dbReference type="EMBL" id="AP011112">
    <property type="protein sequence ID" value="BAI68623.1"/>
    <property type="molecule type" value="Genomic_DNA"/>
</dbReference>
<feature type="transmembrane region" description="Helical" evidence="5">
    <location>
        <begin position="86"/>
        <end position="104"/>
    </location>
</feature>
<dbReference type="InterPro" id="IPR005797">
    <property type="entry name" value="Cyt_b/b6_N"/>
</dbReference>
<dbReference type="SUPFAM" id="SSF54862">
    <property type="entry name" value="4Fe-4S ferredoxins"/>
    <property type="match status" value="1"/>
</dbReference>
<dbReference type="Gene3D" id="3.30.70.20">
    <property type="match status" value="1"/>
</dbReference>
<evidence type="ECO:0000256" key="2">
    <source>
        <dbReference type="ARBA" id="ARBA00023002"/>
    </source>
</evidence>
<dbReference type="OrthoDB" id="9789936at2"/>
<dbReference type="eggNOG" id="COG1908">
    <property type="taxonomic scope" value="Bacteria"/>
</dbReference>
<organism evidence="8 9">
    <name type="scientific">Hydrogenobacter thermophilus (strain DSM 6534 / IAM 12695 / TK-6)</name>
    <dbReference type="NCBI Taxonomy" id="608538"/>
    <lineage>
        <taxon>Bacteria</taxon>
        <taxon>Pseudomonadati</taxon>
        <taxon>Aquificota</taxon>
        <taxon>Aquificia</taxon>
        <taxon>Aquificales</taxon>
        <taxon>Aquificaceae</taxon>
        <taxon>Hydrogenobacter</taxon>
    </lineage>
</organism>
<dbReference type="GO" id="GO:0046872">
    <property type="term" value="F:metal ion binding"/>
    <property type="evidence" value="ECO:0007669"/>
    <property type="project" value="UniProtKB-KW"/>
</dbReference>
<evidence type="ECO:0000259" key="7">
    <source>
        <dbReference type="PROSITE" id="PS51379"/>
    </source>
</evidence>
<evidence type="ECO:0000313" key="8">
    <source>
        <dbReference type="EMBL" id="BAI68623.1"/>
    </source>
</evidence>
<feature type="transmembrane region" description="Helical" evidence="5">
    <location>
        <begin position="267"/>
        <end position="286"/>
    </location>
</feature>
<dbReference type="GO" id="GO:0022904">
    <property type="term" value="P:respiratory electron transport chain"/>
    <property type="evidence" value="ECO:0007669"/>
    <property type="project" value="InterPro"/>
</dbReference>
<dbReference type="PROSITE" id="PS51379">
    <property type="entry name" value="4FE4S_FER_2"/>
    <property type="match status" value="2"/>
</dbReference>
<feature type="domain" description="4Fe-4S ferredoxin-type" evidence="7">
    <location>
        <begin position="292"/>
        <end position="321"/>
    </location>
</feature>